<comment type="caution">
    <text evidence="3">The sequence shown here is derived from an EMBL/GenBank/DDBJ whole genome shotgun (WGS) entry which is preliminary data.</text>
</comment>
<dbReference type="Pfam" id="PF00174">
    <property type="entry name" value="Oxidored_molyb"/>
    <property type="match status" value="1"/>
</dbReference>
<dbReference type="PROSITE" id="PS51318">
    <property type="entry name" value="TAT"/>
    <property type="match status" value="1"/>
</dbReference>
<gene>
    <name evidence="3" type="ORF">GGR00_002522</name>
</gene>
<keyword evidence="4" id="KW-1185">Reference proteome</keyword>
<feature type="domain" description="Oxidoreductase molybdopterin-binding" evidence="2">
    <location>
        <begin position="98"/>
        <end position="239"/>
    </location>
</feature>
<name>A0A7X0F7V3_9HYPH</name>
<dbReference type="CDD" id="cd02108">
    <property type="entry name" value="bact_SO_family_Moco"/>
    <property type="match status" value="1"/>
</dbReference>
<evidence type="ECO:0000259" key="2">
    <source>
        <dbReference type="Pfam" id="PF00174"/>
    </source>
</evidence>
<dbReference type="PANTHER" id="PTHR43032">
    <property type="entry name" value="PROTEIN-METHIONINE-SULFOXIDE REDUCTASE"/>
    <property type="match status" value="1"/>
</dbReference>
<dbReference type="InterPro" id="IPR006311">
    <property type="entry name" value="TAT_signal"/>
</dbReference>
<dbReference type="Gene3D" id="3.90.420.10">
    <property type="entry name" value="Oxidoreductase, molybdopterin-binding domain"/>
    <property type="match status" value="1"/>
</dbReference>
<protein>
    <submittedName>
        <fullName evidence="3">DMSO/TMAO reductase YedYZ molybdopterin-dependent catalytic subunit</fullName>
    </submittedName>
</protein>
<reference evidence="3 4" key="1">
    <citation type="submission" date="2020-08" db="EMBL/GenBank/DDBJ databases">
        <title>Genomic Encyclopedia of Type Strains, Phase IV (KMG-IV): sequencing the most valuable type-strain genomes for metagenomic binning, comparative biology and taxonomic classification.</title>
        <authorList>
            <person name="Goeker M."/>
        </authorList>
    </citation>
    <scope>NUCLEOTIDE SEQUENCE [LARGE SCALE GENOMIC DNA]</scope>
    <source>
        <strain evidence="3 4">DSM 7051</strain>
    </source>
</reference>
<dbReference type="RefSeq" id="WP_184699571.1">
    <property type="nucleotide sequence ID" value="NZ_BAABEG010000001.1"/>
</dbReference>
<feature type="signal peptide" evidence="1">
    <location>
        <begin position="1"/>
        <end position="25"/>
    </location>
</feature>
<organism evidence="3 4">
    <name type="scientific">Aminobacter aganoensis</name>
    <dbReference type="NCBI Taxonomy" id="83264"/>
    <lineage>
        <taxon>Bacteria</taxon>
        <taxon>Pseudomonadati</taxon>
        <taxon>Pseudomonadota</taxon>
        <taxon>Alphaproteobacteria</taxon>
        <taxon>Hyphomicrobiales</taxon>
        <taxon>Phyllobacteriaceae</taxon>
        <taxon>Aminobacter</taxon>
    </lineage>
</organism>
<dbReference type="PROSITE" id="PS51257">
    <property type="entry name" value="PROKAR_LIPOPROTEIN"/>
    <property type="match status" value="1"/>
</dbReference>
<evidence type="ECO:0000256" key="1">
    <source>
        <dbReference type="SAM" id="SignalP"/>
    </source>
</evidence>
<sequence>MPKFQLNRRRFLTAASLGISGMALSGCDAFDFLQDSDNGVRNVLEGANGLTYRAQRLLAGRASLAQEFSEADIRQSQRPNGVTAPDDDTYKGLLSNQFADWRLDVAGLVEKPLSLSREQLMAMPSRTQITRHDCVEGWSCIAKWTGVQMGLVLDAAVVKPNARYAVFHCLDTIERSLSGEVKYYGSIDLLDARHPQTILAYGMNGKALPVENGAPLRVRVERQLGYKMPKYVHRIELVDGLGAMGLGKGGYWEDRGYDWYGGI</sequence>
<dbReference type="InterPro" id="IPR036374">
    <property type="entry name" value="OxRdtase_Mopterin-bd_sf"/>
</dbReference>
<evidence type="ECO:0000313" key="3">
    <source>
        <dbReference type="EMBL" id="MBB6354738.1"/>
    </source>
</evidence>
<keyword evidence="1" id="KW-0732">Signal</keyword>
<evidence type="ECO:0000313" key="4">
    <source>
        <dbReference type="Proteomes" id="UP000536262"/>
    </source>
</evidence>
<dbReference type="EMBL" id="JACHOU010000004">
    <property type="protein sequence ID" value="MBB6354738.1"/>
    <property type="molecule type" value="Genomic_DNA"/>
</dbReference>
<dbReference type="SUPFAM" id="SSF56524">
    <property type="entry name" value="Oxidoreductase molybdopterin-binding domain"/>
    <property type="match status" value="1"/>
</dbReference>
<dbReference type="PANTHER" id="PTHR43032:SF2">
    <property type="entry name" value="BLL0505 PROTEIN"/>
    <property type="match status" value="1"/>
</dbReference>
<feature type="chain" id="PRO_5030511425" evidence="1">
    <location>
        <begin position="26"/>
        <end position="263"/>
    </location>
</feature>
<accession>A0A7X0F7V3</accession>
<dbReference type="AlphaFoldDB" id="A0A7X0F7V3"/>
<proteinExistence type="predicted"/>
<dbReference type="Proteomes" id="UP000536262">
    <property type="component" value="Unassembled WGS sequence"/>
</dbReference>
<dbReference type="InterPro" id="IPR000572">
    <property type="entry name" value="OxRdtase_Mopterin-bd_dom"/>
</dbReference>